<dbReference type="RefSeq" id="XP_030376370.1">
    <property type="nucleotide sequence ID" value="XM_030520510.1"/>
</dbReference>
<reference evidence="12" key="1">
    <citation type="submission" date="2025-08" db="UniProtKB">
        <authorList>
            <consortium name="RefSeq"/>
        </authorList>
    </citation>
    <scope>IDENTIFICATION</scope>
    <source>
        <strain evidence="12">11010-0011.00</strain>
        <tissue evidence="12">Whole body</tissue>
    </source>
</reference>
<keyword evidence="5 10" id="KW-0552">Olfaction</keyword>
<feature type="transmembrane region" description="Helical" evidence="10">
    <location>
        <begin position="172"/>
        <end position="190"/>
    </location>
</feature>
<evidence type="ECO:0000256" key="1">
    <source>
        <dbReference type="ARBA" id="ARBA00004651"/>
    </source>
</evidence>
<organism evidence="11 12">
    <name type="scientific">Drosophila lebanonensis</name>
    <name type="common">Fruit fly</name>
    <name type="synonym">Scaptodrosophila lebanonensis</name>
    <dbReference type="NCBI Taxonomy" id="7225"/>
    <lineage>
        <taxon>Eukaryota</taxon>
        <taxon>Metazoa</taxon>
        <taxon>Ecdysozoa</taxon>
        <taxon>Arthropoda</taxon>
        <taxon>Hexapoda</taxon>
        <taxon>Insecta</taxon>
        <taxon>Pterygota</taxon>
        <taxon>Neoptera</taxon>
        <taxon>Endopterygota</taxon>
        <taxon>Diptera</taxon>
        <taxon>Brachycera</taxon>
        <taxon>Muscomorpha</taxon>
        <taxon>Ephydroidea</taxon>
        <taxon>Drosophilidae</taxon>
        <taxon>Scaptodrosophila</taxon>
    </lineage>
</organism>
<feature type="transmembrane region" description="Helical" evidence="10">
    <location>
        <begin position="132"/>
        <end position="152"/>
    </location>
</feature>
<dbReference type="GO" id="GO:0005886">
    <property type="term" value="C:plasma membrane"/>
    <property type="evidence" value="ECO:0007669"/>
    <property type="project" value="UniProtKB-SubCell"/>
</dbReference>
<evidence type="ECO:0000313" key="11">
    <source>
        <dbReference type="Proteomes" id="UP000504634"/>
    </source>
</evidence>
<dbReference type="PANTHER" id="PTHR21137">
    <property type="entry name" value="ODORANT RECEPTOR"/>
    <property type="match status" value="1"/>
</dbReference>
<comment type="subcellular location">
    <subcellularLocation>
        <location evidence="1 10">Cell membrane</location>
        <topology evidence="1 10">Multi-pass membrane protein</topology>
    </subcellularLocation>
</comment>
<proteinExistence type="inferred from homology"/>
<dbReference type="AlphaFoldDB" id="A0A6J2TLI5"/>
<evidence type="ECO:0000256" key="7">
    <source>
        <dbReference type="ARBA" id="ARBA00023136"/>
    </source>
</evidence>
<feature type="transmembrane region" description="Helical" evidence="10">
    <location>
        <begin position="292"/>
        <end position="312"/>
    </location>
</feature>
<name>A0A6J2TLI5_DROLE</name>
<dbReference type="GO" id="GO:0007165">
    <property type="term" value="P:signal transduction"/>
    <property type="evidence" value="ECO:0007669"/>
    <property type="project" value="UniProtKB-KW"/>
</dbReference>
<keyword evidence="8 10" id="KW-0675">Receptor</keyword>
<feature type="transmembrane region" description="Helical" evidence="10">
    <location>
        <begin position="43"/>
        <end position="67"/>
    </location>
</feature>
<gene>
    <name evidence="12" type="primary">LOC115625462</name>
</gene>
<dbReference type="GO" id="GO:0004984">
    <property type="term" value="F:olfactory receptor activity"/>
    <property type="evidence" value="ECO:0007669"/>
    <property type="project" value="InterPro"/>
</dbReference>
<dbReference type="GeneID" id="115625462"/>
<keyword evidence="6 10" id="KW-1133">Transmembrane helix</keyword>
<keyword evidence="7 10" id="KW-0472">Membrane</keyword>
<keyword evidence="4 10" id="KW-0812">Transmembrane</keyword>
<evidence type="ECO:0000256" key="3">
    <source>
        <dbReference type="ARBA" id="ARBA00022606"/>
    </source>
</evidence>
<keyword evidence="2" id="KW-1003">Cell membrane</keyword>
<keyword evidence="9 10" id="KW-0807">Transducer</keyword>
<comment type="caution">
    <text evidence="10">Lacks conserved residue(s) required for the propagation of feature annotation.</text>
</comment>
<dbReference type="Proteomes" id="UP000504634">
    <property type="component" value="Unplaced"/>
</dbReference>
<evidence type="ECO:0000256" key="2">
    <source>
        <dbReference type="ARBA" id="ARBA00022475"/>
    </source>
</evidence>
<evidence type="ECO:0000256" key="10">
    <source>
        <dbReference type="RuleBase" id="RU351113"/>
    </source>
</evidence>
<sequence length="385" mass="44816">MLPSIDSVRAVDYHWSWWRFMGLNPPNLEDGLLMRLYNMHRTVWNFFFAICFPLTILINCFVAESFLELCENLFVTMPAFFAIIKYANAWRVRGQLKQIRHILRRLDGRLQTLEEQGLISSADRQCKRMFKALLAFSIALLSSAGLVVHWSPTRQLLFPSWFPWNWWETRQRFVATLLLQLVGLLMHCLIEVCNNTYPQAYLPMVAAHIKALSMRIRRLGQECDQRQEQAYLELVDCIGDHQIILELMDTLEQSLSLACFFQFFCTAMSQCALGLVIFYIDLSPSKLLFPLFMFFGITLETSIICYAAELVFHEGEQLNIAIYSCNWVDLNLKFRRALILMCQRSQKLRVNVAAKLTPIRLATLLAVFKGAYSMFTVLRNVVMRE</sequence>
<evidence type="ECO:0000256" key="8">
    <source>
        <dbReference type="ARBA" id="ARBA00023170"/>
    </source>
</evidence>
<evidence type="ECO:0000256" key="5">
    <source>
        <dbReference type="ARBA" id="ARBA00022725"/>
    </source>
</evidence>
<keyword evidence="3 10" id="KW-0716">Sensory transduction</keyword>
<keyword evidence="11" id="KW-1185">Reference proteome</keyword>
<evidence type="ECO:0000256" key="9">
    <source>
        <dbReference type="ARBA" id="ARBA00023224"/>
    </source>
</evidence>
<protein>
    <recommendedName>
        <fullName evidence="10">Odorant receptor</fullName>
    </recommendedName>
</protein>
<dbReference type="InterPro" id="IPR004117">
    <property type="entry name" value="7tm6_olfct_rcpt"/>
</dbReference>
<evidence type="ECO:0000313" key="12">
    <source>
        <dbReference type="RefSeq" id="XP_030376370.1"/>
    </source>
</evidence>
<dbReference type="GO" id="GO:0005549">
    <property type="term" value="F:odorant binding"/>
    <property type="evidence" value="ECO:0007669"/>
    <property type="project" value="InterPro"/>
</dbReference>
<evidence type="ECO:0000256" key="6">
    <source>
        <dbReference type="ARBA" id="ARBA00022989"/>
    </source>
</evidence>
<accession>A0A6J2TLI5</accession>
<evidence type="ECO:0000256" key="4">
    <source>
        <dbReference type="ARBA" id="ARBA00022692"/>
    </source>
</evidence>
<dbReference type="Pfam" id="PF02949">
    <property type="entry name" value="7tm_6"/>
    <property type="match status" value="1"/>
</dbReference>
<dbReference type="PANTHER" id="PTHR21137:SF35">
    <property type="entry name" value="ODORANT RECEPTOR 19A-RELATED"/>
    <property type="match status" value="1"/>
</dbReference>
<dbReference type="OrthoDB" id="6604226at2759"/>
<feature type="transmembrane region" description="Helical" evidence="10">
    <location>
        <begin position="255"/>
        <end position="280"/>
    </location>
</feature>
<feature type="transmembrane region" description="Helical" evidence="10">
    <location>
        <begin position="73"/>
        <end position="90"/>
    </location>
</feature>
<comment type="similarity">
    <text evidence="10">Belongs to the insect chemoreceptor superfamily. Heteromeric odorant receptor channel (TC 1.A.69) family.</text>
</comment>